<dbReference type="InterPro" id="IPR036962">
    <property type="entry name" value="Glyco_hydro_3_N_sf"/>
</dbReference>
<dbReference type="RefSeq" id="WP_318783465.1">
    <property type="nucleotide sequence ID" value="NZ_JADBEB010000001.1"/>
</dbReference>
<dbReference type="InterPro" id="IPR017853">
    <property type="entry name" value="GH"/>
</dbReference>
<dbReference type="GO" id="GO:0004553">
    <property type="term" value="F:hydrolase activity, hydrolyzing O-glycosyl compounds"/>
    <property type="evidence" value="ECO:0007669"/>
    <property type="project" value="InterPro"/>
</dbReference>
<organism evidence="5 6">
    <name type="scientific">Plantactinospora soyae</name>
    <dbReference type="NCBI Taxonomy" id="1544732"/>
    <lineage>
        <taxon>Bacteria</taxon>
        <taxon>Bacillati</taxon>
        <taxon>Actinomycetota</taxon>
        <taxon>Actinomycetes</taxon>
        <taxon>Micromonosporales</taxon>
        <taxon>Micromonosporaceae</taxon>
        <taxon>Plantactinospora</taxon>
    </lineage>
</organism>
<dbReference type="InterPro" id="IPR013783">
    <property type="entry name" value="Ig-like_fold"/>
</dbReference>
<dbReference type="Pfam" id="PF00933">
    <property type="entry name" value="Glyco_hydro_3"/>
    <property type="match status" value="1"/>
</dbReference>
<sequence length="847" mass="89458">MSSNRNAADTPRTTTGVGRLEVTGVHDGHPHDGQLAGIAADVPADDTSPASTPDAPPRWQDPRLPVARRVEDLLARLSLEEKIAQLYGVWIGGNSTGDDMAPHQHEMVAEVPDWRDLINIGLGQLTRPFGTAPIDPALGARALARMQEEVVAANRFGIPAIAHEECLTGFMTWRATVYPTPLAWGATFDPALVERMAAQIGSGLRQVGVHQGLAPVLDVIRDSRWGRTEESIGEDPYLVATVGTAYVRGLQSTGVIATLKHFVGYSASRAGRNFGPVGIGPRELADVLLPPFEMAIRDGGAGSIMHAYSEIDGVPPAADPELLTGLLRERWGFSGTVVADYFGISFLQRLHGIAADLGEAAALALVAGVDVELPAGHCYSDPLIDAVRAGTVPESLIDRAATRVLRQKCELGLLDADWSPRPAAFAGTTEQGNGDIPGPREGSIDLDPPANRELARELAEESVVLLANSGALPLRPSGRIALVGPLADSVEGMLGCYTFPSHVGGQHPELPDGIEIPTLLAALRAELPDVPIRHAPGGTIDGPTDTPDNPVAAAVTAATEADVCVAVLGDRAGLFGHGTSGEGSDAADLRLPGAQAELLEALLHTGTPVVLVLLAGRPYALGDWIDRLAAVVQAFFPGEEGGPAVARVLSGRVNPSGRLPVSVPRGPGGQPNTYLSPALGHRTEVSSVDPTPLFAFGHGLSYTEFSWPEVRVNGAVPTPGRPVEVPTDGEVTVSVTVRNDGDRSGTEVVQLYLHDPVAQVTRPVVRLTGYTRLPLAPGQTRTVDFRVHADLSSFTGRLGHRVVESGDLELRLSASSDDHRHTVAVRLVGDERRVDHHRQLTAEVTIR</sequence>
<dbReference type="Gene3D" id="3.20.20.300">
    <property type="entry name" value="Glycoside hydrolase, family 3, N-terminal domain"/>
    <property type="match status" value="1"/>
</dbReference>
<proteinExistence type="inferred from homology"/>
<evidence type="ECO:0000313" key="6">
    <source>
        <dbReference type="Proteomes" id="UP000649753"/>
    </source>
</evidence>
<protein>
    <submittedName>
        <fullName evidence="5">Beta-xylosidase</fullName>
    </submittedName>
</protein>
<dbReference type="InterPro" id="IPR001764">
    <property type="entry name" value="Glyco_hydro_3_N"/>
</dbReference>
<dbReference type="SUPFAM" id="SSF51445">
    <property type="entry name" value="(Trans)glycosidases"/>
    <property type="match status" value="1"/>
</dbReference>
<accession>A0A927M9E9</accession>
<dbReference type="PANTHER" id="PTHR42715">
    <property type="entry name" value="BETA-GLUCOSIDASE"/>
    <property type="match status" value="1"/>
</dbReference>
<name>A0A927M9E9_9ACTN</name>
<dbReference type="SUPFAM" id="SSF52279">
    <property type="entry name" value="Beta-D-glucan exohydrolase, C-terminal domain"/>
    <property type="match status" value="1"/>
</dbReference>
<evidence type="ECO:0000256" key="1">
    <source>
        <dbReference type="ARBA" id="ARBA00005336"/>
    </source>
</evidence>
<dbReference type="SMART" id="SM01217">
    <property type="entry name" value="Fn3_like"/>
    <property type="match status" value="1"/>
</dbReference>
<dbReference type="InterPro" id="IPR026891">
    <property type="entry name" value="Fn3-like"/>
</dbReference>
<dbReference type="Gene3D" id="3.40.50.1700">
    <property type="entry name" value="Glycoside hydrolase family 3 C-terminal domain"/>
    <property type="match status" value="1"/>
</dbReference>
<comment type="similarity">
    <text evidence="1">Belongs to the glycosyl hydrolase 3 family.</text>
</comment>
<evidence type="ECO:0000256" key="3">
    <source>
        <dbReference type="SAM" id="MobiDB-lite"/>
    </source>
</evidence>
<feature type="domain" description="Fibronectin type III-like" evidence="4">
    <location>
        <begin position="747"/>
        <end position="816"/>
    </location>
</feature>
<dbReference type="PRINTS" id="PR00133">
    <property type="entry name" value="GLHYDRLASE3"/>
</dbReference>
<dbReference type="FunFam" id="3.20.20.300:FF:000011">
    <property type="entry name" value="Glycosyl hydrolase"/>
    <property type="match status" value="1"/>
</dbReference>
<gene>
    <name evidence="5" type="ORF">H4W31_005902</name>
</gene>
<dbReference type="InterPro" id="IPR050288">
    <property type="entry name" value="Cellulose_deg_GH3"/>
</dbReference>
<dbReference type="Gene3D" id="2.60.40.10">
    <property type="entry name" value="Immunoglobulins"/>
    <property type="match status" value="1"/>
</dbReference>
<evidence type="ECO:0000256" key="2">
    <source>
        <dbReference type="ARBA" id="ARBA00022801"/>
    </source>
</evidence>
<dbReference type="Pfam" id="PF01915">
    <property type="entry name" value="Glyco_hydro_3_C"/>
    <property type="match status" value="1"/>
</dbReference>
<dbReference type="InterPro" id="IPR002772">
    <property type="entry name" value="Glyco_hydro_3_C"/>
</dbReference>
<keyword evidence="2" id="KW-0378">Hydrolase</keyword>
<reference evidence="5" key="1">
    <citation type="submission" date="2020-10" db="EMBL/GenBank/DDBJ databases">
        <title>Sequencing the genomes of 1000 actinobacteria strains.</title>
        <authorList>
            <person name="Klenk H.-P."/>
        </authorList>
    </citation>
    <scope>NUCLEOTIDE SEQUENCE</scope>
    <source>
        <strain evidence="5">DSM 46832</strain>
    </source>
</reference>
<dbReference type="Pfam" id="PF14310">
    <property type="entry name" value="Fn3-like"/>
    <property type="match status" value="1"/>
</dbReference>
<dbReference type="GO" id="GO:0005975">
    <property type="term" value="P:carbohydrate metabolic process"/>
    <property type="evidence" value="ECO:0007669"/>
    <property type="project" value="InterPro"/>
</dbReference>
<feature type="region of interest" description="Disordered" evidence="3">
    <location>
        <begin position="1"/>
        <end position="63"/>
    </location>
</feature>
<feature type="region of interest" description="Disordered" evidence="3">
    <location>
        <begin position="424"/>
        <end position="448"/>
    </location>
</feature>
<comment type="caution">
    <text evidence="5">The sequence shown here is derived from an EMBL/GenBank/DDBJ whole genome shotgun (WGS) entry which is preliminary data.</text>
</comment>
<dbReference type="EMBL" id="JADBEB010000001">
    <property type="protein sequence ID" value="MBE1490264.1"/>
    <property type="molecule type" value="Genomic_DNA"/>
</dbReference>
<evidence type="ECO:0000313" key="5">
    <source>
        <dbReference type="EMBL" id="MBE1490264.1"/>
    </source>
</evidence>
<dbReference type="Proteomes" id="UP000649753">
    <property type="component" value="Unassembled WGS sequence"/>
</dbReference>
<evidence type="ECO:0000259" key="4">
    <source>
        <dbReference type="SMART" id="SM01217"/>
    </source>
</evidence>
<dbReference type="PANTHER" id="PTHR42715:SF10">
    <property type="entry name" value="BETA-GLUCOSIDASE"/>
    <property type="match status" value="1"/>
</dbReference>
<keyword evidence="6" id="KW-1185">Reference proteome</keyword>
<dbReference type="InterPro" id="IPR036881">
    <property type="entry name" value="Glyco_hydro_3_C_sf"/>
</dbReference>
<dbReference type="AlphaFoldDB" id="A0A927M9E9"/>
<feature type="compositionally biased region" description="Polar residues" evidence="3">
    <location>
        <begin position="1"/>
        <end position="16"/>
    </location>
</feature>